<evidence type="ECO:0000256" key="1">
    <source>
        <dbReference type="ARBA" id="ARBA00022475"/>
    </source>
</evidence>
<accession>A0ABN8DJ50</accession>
<evidence type="ECO:0000313" key="9">
    <source>
        <dbReference type="Proteomes" id="UP000838160"/>
    </source>
</evidence>
<evidence type="ECO:0000256" key="6">
    <source>
        <dbReference type="ARBA" id="ARBA00023306"/>
    </source>
</evidence>
<dbReference type="EMBL" id="CAKLCM010000002">
    <property type="protein sequence ID" value="CAH0527125.1"/>
    <property type="molecule type" value="Genomic_DNA"/>
</dbReference>
<keyword evidence="5 7" id="KW-0472">Membrane</keyword>
<keyword evidence="9" id="KW-1185">Reference proteome</keyword>
<dbReference type="NCBIfam" id="NF002058">
    <property type="entry name" value="PRK00888.1"/>
    <property type="match status" value="1"/>
</dbReference>
<comment type="caution">
    <text evidence="8">The sequence shown here is derived from an EMBL/GenBank/DDBJ whole genome shotgun (WGS) entry which is preliminary data.</text>
</comment>
<organism evidence="8 9">
    <name type="scientific">Vibrio hippocampi</name>
    <dbReference type="NCBI Taxonomy" id="654686"/>
    <lineage>
        <taxon>Bacteria</taxon>
        <taxon>Pseudomonadati</taxon>
        <taxon>Pseudomonadota</taxon>
        <taxon>Gammaproteobacteria</taxon>
        <taxon>Vibrionales</taxon>
        <taxon>Vibrionaceae</taxon>
        <taxon>Vibrio</taxon>
    </lineage>
</organism>
<name>A0ABN8DJ50_9VIBR</name>
<comment type="subcellular location">
    <subcellularLocation>
        <location evidence="7">Cell inner membrane</location>
        <topology evidence="7">Single-pass type II membrane protein</topology>
    </subcellularLocation>
    <text evidence="7">Localizes to the division septum.</text>
</comment>
<keyword evidence="7" id="KW-0997">Cell inner membrane</keyword>
<dbReference type="PANTHER" id="PTHR37485">
    <property type="entry name" value="CELL DIVISION PROTEIN FTSB"/>
    <property type="match status" value="1"/>
</dbReference>
<protein>
    <recommendedName>
        <fullName evidence="7">Cell division protein FtsB</fullName>
    </recommendedName>
</protein>
<evidence type="ECO:0000256" key="4">
    <source>
        <dbReference type="ARBA" id="ARBA00022989"/>
    </source>
</evidence>
<keyword evidence="2 7" id="KW-0132">Cell division</keyword>
<keyword evidence="6 7" id="KW-0131">Cell cycle</keyword>
<reference evidence="8" key="1">
    <citation type="submission" date="2021-12" db="EMBL/GenBank/DDBJ databases">
        <authorList>
            <person name="Rodrigo-Torres L."/>
            <person name="Arahal R. D."/>
            <person name="Lucena T."/>
        </authorList>
    </citation>
    <scope>NUCLEOTIDE SEQUENCE</scope>
    <source>
        <strain evidence="8">CECT 8226</strain>
    </source>
</reference>
<keyword evidence="3 7" id="KW-0812">Transmembrane</keyword>
<evidence type="ECO:0000256" key="7">
    <source>
        <dbReference type="HAMAP-Rule" id="MF_00599"/>
    </source>
</evidence>
<dbReference type="InterPro" id="IPR023081">
    <property type="entry name" value="Cell_div_FtsB"/>
</dbReference>
<sequence length="150" mass="17198">MRSAQGPALGLFQQAIYAIYSNIVYSCNPSCFFGKPRVYSEQMLGDKHTHWNGISSTMRKLTFLLLVVLGWLQYTLWFGKNGIADFNQVSSEIEIQNQVNTNLQTRNNNMFAEIDDLRQGLDAIEERARHELGLVQDGETFYRIIGEENQ</sequence>
<dbReference type="Proteomes" id="UP000838160">
    <property type="component" value="Unassembled WGS sequence"/>
</dbReference>
<evidence type="ECO:0000256" key="5">
    <source>
        <dbReference type="ARBA" id="ARBA00023136"/>
    </source>
</evidence>
<dbReference type="GO" id="GO:0051301">
    <property type="term" value="P:cell division"/>
    <property type="evidence" value="ECO:0007669"/>
    <property type="project" value="UniProtKB-KW"/>
</dbReference>
<gene>
    <name evidence="7 8" type="primary">ftsB</name>
    <name evidence="8" type="ORF">VHP8226_02468</name>
</gene>
<comment type="function">
    <text evidence="7">Essential cell division protein. May link together the upstream cell division proteins, which are predominantly cytoplasmic, with the downstream cell division proteins, which are predominantly periplasmic.</text>
</comment>
<proteinExistence type="inferred from homology"/>
<comment type="similarity">
    <text evidence="7">Belongs to the FtsB family.</text>
</comment>
<keyword evidence="1 7" id="KW-1003">Cell membrane</keyword>
<dbReference type="Pfam" id="PF04977">
    <property type="entry name" value="DivIC"/>
    <property type="match status" value="1"/>
</dbReference>
<evidence type="ECO:0000256" key="3">
    <source>
        <dbReference type="ARBA" id="ARBA00022692"/>
    </source>
</evidence>
<feature type="topological domain" description="Cytoplasmic" evidence="7">
    <location>
        <begin position="1"/>
        <end position="60"/>
    </location>
</feature>
<comment type="subunit">
    <text evidence="7">Part of a complex composed of FtsB, FtsL and FtsQ.</text>
</comment>
<dbReference type="InterPro" id="IPR007060">
    <property type="entry name" value="FtsL/DivIC"/>
</dbReference>
<dbReference type="PANTHER" id="PTHR37485:SF1">
    <property type="entry name" value="CELL DIVISION PROTEIN FTSB"/>
    <property type="match status" value="1"/>
</dbReference>
<evidence type="ECO:0000313" key="8">
    <source>
        <dbReference type="EMBL" id="CAH0527125.1"/>
    </source>
</evidence>
<dbReference type="HAMAP" id="MF_00599">
    <property type="entry name" value="FtsB"/>
    <property type="match status" value="1"/>
</dbReference>
<dbReference type="PROSITE" id="PS51257">
    <property type="entry name" value="PROKAR_LIPOPROTEIN"/>
    <property type="match status" value="1"/>
</dbReference>
<keyword evidence="4 7" id="KW-1133">Transmembrane helix</keyword>
<evidence type="ECO:0000256" key="2">
    <source>
        <dbReference type="ARBA" id="ARBA00022618"/>
    </source>
</evidence>
<feature type="topological domain" description="Periplasmic" evidence="7">
    <location>
        <begin position="79"/>
        <end position="150"/>
    </location>
</feature>